<gene>
    <name evidence="2" type="ORF">IFO67_07650</name>
</gene>
<dbReference type="Proteomes" id="UP000603602">
    <property type="component" value="Unassembled WGS sequence"/>
</dbReference>
<evidence type="ECO:0000313" key="3">
    <source>
        <dbReference type="Proteomes" id="UP000603602"/>
    </source>
</evidence>
<reference evidence="3" key="1">
    <citation type="submission" date="2023-07" db="EMBL/GenBank/DDBJ databases">
        <title>Thauera sp. CAU 1555 isolated from sand of Yaerae Beach.</title>
        <authorList>
            <person name="Kim W."/>
        </authorList>
    </citation>
    <scope>NUCLEOTIDE SEQUENCE [LARGE SCALE GENOMIC DNA]</scope>
    <source>
        <strain evidence="3">CAU 1555</strain>
    </source>
</reference>
<evidence type="ECO:0000313" key="2">
    <source>
        <dbReference type="EMBL" id="MBD8502759.1"/>
    </source>
</evidence>
<accession>A0ABR9B9X2</accession>
<dbReference type="SUPFAM" id="SSF57997">
    <property type="entry name" value="Tropomyosin"/>
    <property type="match status" value="1"/>
</dbReference>
<sequence length="295" mass="32344">MATSIKTRIEALQREHDAAVAEVADLEAKISALEAERASIKLPTGGHTSQVTEPERRFSALGGQIETARSRVNDLTRDTIAGLQKRMAYLRKVESCGRDMDAARTDYAAAKSEIATIAARHTQVQNRLAAMQAEQDTAAAQFDEAEQIAAQAYAQSVAEGNERAMQEADARLKDAQEARAVFDQQVRRQQAVIDALNAELTRLEGDEREAEARADDARKAFGAAVQLRYAAQWDAAVDQLEIAGARLAAAVSLAGGSTYYLFRELKVQRREPGMPDLYGERILRQGEELELPESL</sequence>
<keyword evidence="3" id="KW-1185">Reference proteome</keyword>
<name>A0ABR9B9X2_9RHOO</name>
<comment type="caution">
    <text evidence="2">The sequence shown here is derived from an EMBL/GenBank/DDBJ whole genome shotgun (WGS) entry which is preliminary data.</text>
</comment>
<feature type="coiled-coil region" evidence="1">
    <location>
        <begin position="158"/>
        <end position="220"/>
    </location>
</feature>
<proteinExistence type="predicted"/>
<dbReference type="RefSeq" id="WP_187717520.1">
    <property type="nucleotide sequence ID" value="NZ_JACTAH010000001.1"/>
</dbReference>
<evidence type="ECO:0000256" key="1">
    <source>
        <dbReference type="SAM" id="Coils"/>
    </source>
</evidence>
<feature type="coiled-coil region" evidence="1">
    <location>
        <begin position="2"/>
        <end position="36"/>
    </location>
</feature>
<protein>
    <submittedName>
        <fullName evidence="2">Uncharacterized protein</fullName>
    </submittedName>
</protein>
<organism evidence="2 3">
    <name type="scientific">Thauera sedimentorum</name>
    <dbReference type="NCBI Taxonomy" id="2767595"/>
    <lineage>
        <taxon>Bacteria</taxon>
        <taxon>Pseudomonadati</taxon>
        <taxon>Pseudomonadota</taxon>
        <taxon>Betaproteobacteria</taxon>
        <taxon>Rhodocyclales</taxon>
        <taxon>Zoogloeaceae</taxon>
        <taxon>Thauera</taxon>
    </lineage>
</organism>
<keyword evidence="1" id="KW-0175">Coiled coil</keyword>
<dbReference type="Gene3D" id="1.10.287.1490">
    <property type="match status" value="1"/>
</dbReference>
<dbReference type="EMBL" id="JACYTO010000001">
    <property type="protein sequence ID" value="MBD8502759.1"/>
    <property type="molecule type" value="Genomic_DNA"/>
</dbReference>